<feature type="domain" description="DUF8185" evidence="2">
    <location>
        <begin position="130"/>
        <end position="228"/>
    </location>
</feature>
<name>A0ABY4YR67_9MICO</name>
<dbReference type="Pfam" id="PF26572">
    <property type="entry name" value="DUF8185"/>
    <property type="match status" value="1"/>
</dbReference>
<dbReference type="RefSeq" id="WP_252591895.1">
    <property type="nucleotide sequence ID" value="NZ_CP099489.1"/>
</dbReference>
<reference evidence="3" key="1">
    <citation type="submission" date="2022-06" db="EMBL/GenBank/DDBJ databases">
        <title>Ornithinimicrobium HY1793.</title>
        <authorList>
            <person name="Huang Y."/>
        </authorList>
    </citation>
    <scope>NUCLEOTIDE SEQUENCE</scope>
    <source>
        <strain evidence="3">HY1793</strain>
    </source>
</reference>
<keyword evidence="4" id="KW-1185">Reference proteome</keyword>
<evidence type="ECO:0000313" key="3">
    <source>
        <dbReference type="EMBL" id="USQ79005.1"/>
    </source>
</evidence>
<dbReference type="InterPro" id="IPR058323">
    <property type="entry name" value="DUF8010"/>
</dbReference>
<dbReference type="InterPro" id="IPR058498">
    <property type="entry name" value="DUF8185"/>
</dbReference>
<sequence>MPTDLTPGGAAPGGPALEFPDVESLHDLGTFVRRARTLMAQGSVRLLVSGGVLAAWVCVLPGRGLVGQGVVLGLRTMPLTALHGVAELDTTVPLAAISDRLARRAGTGDLSTVLPVPPMENTETWTALTPARSGWEQVGIVAGDDLLEVAKAGISEIAQGAPEGSGGHAVEALRKRVWERSVADGALTAGVGLAAYGLGFVRPGAEVSVFRAGPWTRASTPVGHILTR</sequence>
<protein>
    <submittedName>
        <fullName evidence="3">Uncharacterized protein</fullName>
    </submittedName>
</protein>
<gene>
    <name evidence="3" type="ORF">NF556_15435</name>
</gene>
<organism evidence="3 4">
    <name type="scientific">Ornithinimicrobium faecis</name>
    <dbReference type="NCBI Taxonomy" id="2934158"/>
    <lineage>
        <taxon>Bacteria</taxon>
        <taxon>Bacillati</taxon>
        <taxon>Actinomycetota</taxon>
        <taxon>Actinomycetes</taxon>
        <taxon>Micrococcales</taxon>
        <taxon>Ornithinimicrobiaceae</taxon>
        <taxon>Ornithinimicrobium</taxon>
    </lineage>
</organism>
<accession>A0ABY4YR67</accession>
<dbReference type="Proteomes" id="UP001056455">
    <property type="component" value="Chromosome"/>
</dbReference>
<feature type="domain" description="DUF8010" evidence="1">
    <location>
        <begin position="16"/>
        <end position="120"/>
    </location>
</feature>
<dbReference type="Pfam" id="PF26035">
    <property type="entry name" value="DUF8010"/>
    <property type="match status" value="1"/>
</dbReference>
<proteinExistence type="predicted"/>
<dbReference type="EMBL" id="CP099489">
    <property type="protein sequence ID" value="USQ79005.1"/>
    <property type="molecule type" value="Genomic_DNA"/>
</dbReference>
<evidence type="ECO:0000313" key="4">
    <source>
        <dbReference type="Proteomes" id="UP001056455"/>
    </source>
</evidence>
<evidence type="ECO:0000259" key="2">
    <source>
        <dbReference type="Pfam" id="PF26572"/>
    </source>
</evidence>
<evidence type="ECO:0000259" key="1">
    <source>
        <dbReference type="Pfam" id="PF26035"/>
    </source>
</evidence>